<dbReference type="AlphaFoldDB" id="A0A1G7X492"/>
<reference evidence="2 3" key="1">
    <citation type="submission" date="2016-10" db="EMBL/GenBank/DDBJ databases">
        <authorList>
            <person name="de Groot N.N."/>
        </authorList>
    </citation>
    <scope>NUCLEOTIDE SEQUENCE [LARGE SCALE GENOMIC DNA]</scope>
    <source>
        <strain evidence="2 3">CGMCC 4.1859</strain>
    </source>
</reference>
<feature type="region of interest" description="Disordered" evidence="1">
    <location>
        <begin position="310"/>
        <end position="339"/>
    </location>
</feature>
<dbReference type="EMBL" id="FNAX01000029">
    <property type="protein sequence ID" value="SDG78927.1"/>
    <property type="molecule type" value="Genomic_DNA"/>
</dbReference>
<feature type="compositionally biased region" description="Basic and acidic residues" evidence="1">
    <location>
        <begin position="310"/>
        <end position="333"/>
    </location>
</feature>
<gene>
    <name evidence="2" type="ORF">SAMN05216260_12978</name>
</gene>
<organism evidence="2 3">
    <name type="scientific">Streptomyces griseoaurantiacus</name>
    <dbReference type="NCBI Taxonomy" id="68213"/>
    <lineage>
        <taxon>Bacteria</taxon>
        <taxon>Bacillati</taxon>
        <taxon>Actinomycetota</taxon>
        <taxon>Actinomycetes</taxon>
        <taxon>Kitasatosporales</taxon>
        <taxon>Streptomycetaceae</taxon>
        <taxon>Streptomyces</taxon>
        <taxon>Streptomyces aurantiacus group</taxon>
    </lineage>
</organism>
<evidence type="ECO:0000313" key="2">
    <source>
        <dbReference type="EMBL" id="SDG78927.1"/>
    </source>
</evidence>
<proteinExistence type="predicted"/>
<sequence>MVIATTPVARWAWGRDDDSSDDVTRCLRDALAALSVLARHRFVPSAVDLRVSVREAGKSNNYLYRGDIAVPTDAGGHGQALARVVDRVRAAMSAGEVGAVDASATCKGPVATGHGEEQGEDLFLLGASAFAGFVSVDLTTFTDVWLPFDLKGRPQPEVHAANGPRLAAALRELAEVLGSETDPDDPTYFARPTEDGAENFLDAEGRASDVWRSFEVPRRYDVFLHAPGFGHIGYARTAKAEVRYVPVRSEHGLLGYVWASDEENAASFEPVTVDDDVVYRVGLVWLERLEAAHARGLSPVEALEELSRLQDERGAGRVETSEPPRTSRLDVLRKVTSGD</sequence>
<evidence type="ECO:0000256" key="1">
    <source>
        <dbReference type="SAM" id="MobiDB-lite"/>
    </source>
</evidence>
<evidence type="ECO:0000313" key="3">
    <source>
        <dbReference type="Proteomes" id="UP000198614"/>
    </source>
</evidence>
<accession>A0A1G7X492</accession>
<protein>
    <submittedName>
        <fullName evidence="2">Uncharacterized protein</fullName>
    </submittedName>
</protein>
<name>A0A1G7X492_9ACTN</name>
<dbReference type="Proteomes" id="UP000198614">
    <property type="component" value="Unassembled WGS sequence"/>
</dbReference>